<evidence type="ECO:0000256" key="1">
    <source>
        <dbReference type="SAM" id="Phobius"/>
    </source>
</evidence>
<evidence type="ECO:0000313" key="3">
    <source>
        <dbReference type="Proteomes" id="UP001174936"/>
    </source>
</evidence>
<keyword evidence="3" id="KW-1185">Reference proteome</keyword>
<proteinExistence type="predicted"/>
<feature type="transmembrane region" description="Helical" evidence="1">
    <location>
        <begin position="370"/>
        <end position="399"/>
    </location>
</feature>
<reference evidence="2" key="1">
    <citation type="submission" date="2023-06" db="EMBL/GenBank/DDBJ databases">
        <title>Genome-scale phylogeny and comparative genomics of the fungal order Sordariales.</title>
        <authorList>
            <consortium name="Lawrence Berkeley National Laboratory"/>
            <person name="Hensen N."/>
            <person name="Bonometti L."/>
            <person name="Westerberg I."/>
            <person name="Brannstrom I.O."/>
            <person name="Guillou S."/>
            <person name="Cros-Aarteil S."/>
            <person name="Calhoun S."/>
            <person name="Haridas S."/>
            <person name="Kuo A."/>
            <person name="Mondo S."/>
            <person name="Pangilinan J."/>
            <person name="Riley R."/>
            <person name="Labutti K."/>
            <person name="Andreopoulos B."/>
            <person name="Lipzen A."/>
            <person name="Chen C."/>
            <person name="Yanf M."/>
            <person name="Daum C."/>
            <person name="Ng V."/>
            <person name="Clum A."/>
            <person name="Steindorff A."/>
            <person name="Ohm R."/>
            <person name="Martin F."/>
            <person name="Silar P."/>
            <person name="Natvig D."/>
            <person name="Lalanne C."/>
            <person name="Gautier V."/>
            <person name="Ament-Velasquez S.L."/>
            <person name="Kruys A."/>
            <person name="Hutchinson M.I."/>
            <person name="Powell A.J."/>
            <person name="Barry K."/>
            <person name="Miller A.N."/>
            <person name="Grigoriev I.V."/>
            <person name="Debuchy R."/>
            <person name="Gladieux P."/>
            <person name="Thoren M.H."/>
            <person name="Johannesson H."/>
        </authorList>
    </citation>
    <scope>NUCLEOTIDE SEQUENCE</scope>
    <source>
        <strain evidence="2">SMH2532-1</strain>
    </source>
</reference>
<keyword evidence="1" id="KW-0812">Transmembrane</keyword>
<evidence type="ECO:0000313" key="2">
    <source>
        <dbReference type="EMBL" id="KAK0645778.1"/>
    </source>
</evidence>
<keyword evidence="1" id="KW-0472">Membrane</keyword>
<dbReference type="EMBL" id="JAULSV010000004">
    <property type="protein sequence ID" value="KAK0645778.1"/>
    <property type="molecule type" value="Genomic_DNA"/>
</dbReference>
<dbReference type="AlphaFoldDB" id="A0AA39Y4A5"/>
<protein>
    <submittedName>
        <fullName evidence="2">Uncharacterized protein</fullName>
    </submittedName>
</protein>
<dbReference type="Proteomes" id="UP001174936">
    <property type="component" value="Unassembled WGS sequence"/>
</dbReference>
<accession>A0AA39Y4A5</accession>
<name>A0AA39Y4A5_9PEZI</name>
<sequence length="400" mass="45104">MSSAPISTPGIAHVSGLSVRCYMRHITTSLDKLGEIFDTICPDIYKTKRESWHLASAAALQQHISAHPHFSLEATAAHLVARELLEPSPAGVDAGAATRLHHFYVFCLIGISAHLFQPSAKAPVQTMFTIEDCIPGSIHRCWSILSNKVLVRDPRTPVARLIRGFGELSPVVDGDQRSYRANTATLRADRFNARLFCSVLKMNIAWTDILNAHLDYDPETNTIFLFRHATFCAMNSTFARDDQNARIWESCVELEDSEGSDSNHPKDLMCEILLSLYLIFGQAVQARQHFSAKKVFEGWSHADQDQLLVTLCGGNWPFENSTYEPKPVYYLARDFPMMQAKLDFLNEVVVHKEPKSLLQLWRDKRNTAQWYTFWAVILYGTLGILIGVAQFITSLLALFK</sequence>
<organism evidence="2 3">
    <name type="scientific">Cercophora newfieldiana</name>
    <dbReference type="NCBI Taxonomy" id="92897"/>
    <lineage>
        <taxon>Eukaryota</taxon>
        <taxon>Fungi</taxon>
        <taxon>Dikarya</taxon>
        <taxon>Ascomycota</taxon>
        <taxon>Pezizomycotina</taxon>
        <taxon>Sordariomycetes</taxon>
        <taxon>Sordariomycetidae</taxon>
        <taxon>Sordariales</taxon>
        <taxon>Lasiosphaeriaceae</taxon>
        <taxon>Cercophora</taxon>
    </lineage>
</organism>
<comment type="caution">
    <text evidence="2">The sequence shown here is derived from an EMBL/GenBank/DDBJ whole genome shotgun (WGS) entry which is preliminary data.</text>
</comment>
<gene>
    <name evidence="2" type="ORF">B0T16DRAFT_411918</name>
</gene>
<keyword evidence="1" id="KW-1133">Transmembrane helix</keyword>